<dbReference type="GO" id="GO:0045259">
    <property type="term" value="C:proton-transporting ATP synthase complex"/>
    <property type="evidence" value="ECO:0007669"/>
    <property type="project" value="UniProtKB-KW"/>
</dbReference>
<dbReference type="InterPro" id="IPR026015">
    <property type="entry name" value="ATP_synth_OSCP/delta_N_sf"/>
</dbReference>
<dbReference type="PROSITE" id="PS00389">
    <property type="entry name" value="ATPASE_DELTA"/>
    <property type="match status" value="1"/>
</dbReference>
<dbReference type="InterPro" id="IPR000711">
    <property type="entry name" value="ATPase_OSCP/dsu"/>
</dbReference>
<dbReference type="SUPFAM" id="SSF47928">
    <property type="entry name" value="N-terminal domain of the delta subunit of the F1F0-ATP synthase"/>
    <property type="match status" value="1"/>
</dbReference>
<dbReference type="Pfam" id="PF00213">
    <property type="entry name" value="OSCP"/>
    <property type="match status" value="1"/>
</dbReference>
<protein>
    <recommendedName>
        <fullName evidence="8">ATP synthase subunit delta</fullName>
    </recommendedName>
    <alternativeName>
        <fullName evidence="8">ATP synthase F(1) sector subunit delta</fullName>
    </alternativeName>
    <alternativeName>
        <fullName evidence="8">F-type ATPase subunit delta</fullName>
        <shortName evidence="8">F-ATPase subunit delta</shortName>
    </alternativeName>
</protein>
<evidence type="ECO:0000313" key="9">
    <source>
        <dbReference type="EMBL" id="RJY17438.1"/>
    </source>
</evidence>
<keyword evidence="7 8" id="KW-0066">ATP synthesis</keyword>
<keyword evidence="10" id="KW-1185">Reference proteome</keyword>
<dbReference type="GO" id="GO:0046933">
    <property type="term" value="F:proton-transporting ATP synthase activity, rotational mechanism"/>
    <property type="evidence" value="ECO:0007669"/>
    <property type="project" value="UniProtKB-UniRule"/>
</dbReference>
<reference evidence="9 10" key="1">
    <citation type="submission" date="2018-09" db="EMBL/GenBank/DDBJ databases">
        <title>Phylogeny of the Shewanellaceae, and recommendation for two new genera, Pseudoshewanella and Parashewanella.</title>
        <authorList>
            <person name="Wang G."/>
        </authorList>
    </citation>
    <scope>NUCLEOTIDE SEQUENCE [LARGE SCALE GENOMIC DNA]</scope>
    <source>
        <strain evidence="9 10">KCTC 22492</strain>
    </source>
</reference>
<evidence type="ECO:0000256" key="7">
    <source>
        <dbReference type="ARBA" id="ARBA00023310"/>
    </source>
</evidence>
<name>A0A3A6TWN8_9GAMM</name>
<evidence type="ECO:0000256" key="5">
    <source>
        <dbReference type="ARBA" id="ARBA00023136"/>
    </source>
</evidence>
<evidence type="ECO:0000256" key="2">
    <source>
        <dbReference type="ARBA" id="ARBA00022448"/>
    </source>
</evidence>
<accession>A0A3A6TWN8</accession>
<evidence type="ECO:0000256" key="4">
    <source>
        <dbReference type="ARBA" id="ARBA00023065"/>
    </source>
</evidence>
<comment type="subcellular location">
    <subcellularLocation>
        <location evidence="8">Cell membrane</location>
        <topology evidence="8">Peripheral membrane protein</topology>
    </subcellularLocation>
    <subcellularLocation>
        <location evidence="1">Membrane</location>
    </subcellularLocation>
</comment>
<comment type="similarity">
    <text evidence="8">Belongs to the ATPase delta chain family.</text>
</comment>
<dbReference type="EMBL" id="QYYH01000042">
    <property type="protein sequence ID" value="RJY17438.1"/>
    <property type="molecule type" value="Genomic_DNA"/>
</dbReference>
<dbReference type="GO" id="GO:0005886">
    <property type="term" value="C:plasma membrane"/>
    <property type="evidence" value="ECO:0007669"/>
    <property type="project" value="UniProtKB-SubCell"/>
</dbReference>
<keyword evidence="6 8" id="KW-0139">CF(1)</keyword>
<keyword evidence="5 8" id="KW-0472">Membrane</keyword>
<dbReference type="HAMAP" id="MF_01416">
    <property type="entry name" value="ATP_synth_delta_bact"/>
    <property type="match status" value="1"/>
</dbReference>
<dbReference type="AlphaFoldDB" id="A0A3A6TWN8"/>
<dbReference type="NCBIfam" id="NF004402">
    <property type="entry name" value="PRK05758.2-2"/>
    <property type="match status" value="1"/>
</dbReference>
<comment type="caution">
    <text evidence="9">The sequence shown here is derived from an EMBL/GenBank/DDBJ whole genome shotgun (WGS) entry which is preliminary data.</text>
</comment>
<dbReference type="Proteomes" id="UP000273022">
    <property type="component" value="Unassembled WGS sequence"/>
</dbReference>
<dbReference type="Gene3D" id="1.10.520.20">
    <property type="entry name" value="N-terminal domain of the delta subunit of the F1F0-ATP synthase"/>
    <property type="match status" value="1"/>
</dbReference>
<dbReference type="NCBIfam" id="TIGR01145">
    <property type="entry name" value="ATP_synt_delta"/>
    <property type="match status" value="1"/>
</dbReference>
<dbReference type="PRINTS" id="PR00125">
    <property type="entry name" value="ATPASEDELTA"/>
</dbReference>
<gene>
    <name evidence="8" type="primary">atpH</name>
    <name evidence="9" type="ORF">D5R81_08355</name>
</gene>
<comment type="function">
    <text evidence="8">This protein is part of the stalk that links CF(0) to CF(1). It either transmits conformational changes from CF(0) to CF(1) or is implicated in proton conduction.</text>
</comment>
<dbReference type="OrthoDB" id="9816221at2"/>
<keyword evidence="3 8" id="KW-0375">Hydrogen ion transport</keyword>
<dbReference type="RefSeq" id="WP_121853200.1">
    <property type="nucleotide sequence ID" value="NZ_CP037952.1"/>
</dbReference>
<evidence type="ECO:0000256" key="8">
    <source>
        <dbReference type="HAMAP-Rule" id="MF_01416"/>
    </source>
</evidence>
<dbReference type="NCBIfam" id="NF004404">
    <property type="entry name" value="PRK05758.2-5"/>
    <property type="match status" value="1"/>
</dbReference>
<evidence type="ECO:0000256" key="3">
    <source>
        <dbReference type="ARBA" id="ARBA00022781"/>
    </source>
</evidence>
<comment type="function">
    <text evidence="8">F(1)F(0) ATP synthase produces ATP from ADP in the presence of a proton or sodium gradient. F-type ATPases consist of two structural domains, F(1) containing the extramembraneous catalytic core and F(0) containing the membrane proton channel, linked together by a central stalk and a peripheral stalk. During catalysis, ATP synthesis in the catalytic domain of F(1) is coupled via a rotary mechanism of the central stalk subunits to proton translocation.</text>
</comment>
<organism evidence="9 10">
    <name type="scientific">Parashewanella spongiae</name>
    <dbReference type="NCBI Taxonomy" id="342950"/>
    <lineage>
        <taxon>Bacteria</taxon>
        <taxon>Pseudomonadati</taxon>
        <taxon>Pseudomonadota</taxon>
        <taxon>Gammaproteobacteria</taxon>
        <taxon>Alteromonadales</taxon>
        <taxon>Shewanellaceae</taxon>
        <taxon>Parashewanella</taxon>
    </lineage>
</organism>
<keyword evidence="2 8" id="KW-0813">Transport</keyword>
<dbReference type="PANTHER" id="PTHR11910">
    <property type="entry name" value="ATP SYNTHASE DELTA CHAIN"/>
    <property type="match status" value="1"/>
</dbReference>
<keyword evidence="8" id="KW-1003">Cell membrane</keyword>
<evidence type="ECO:0000256" key="1">
    <source>
        <dbReference type="ARBA" id="ARBA00004370"/>
    </source>
</evidence>
<evidence type="ECO:0000313" key="10">
    <source>
        <dbReference type="Proteomes" id="UP000273022"/>
    </source>
</evidence>
<dbReference type="InterPro" id="IPR020781">
    <property type="entry name" value="ATPase_OSCP/d_CS"/>
</dbReference>
<keyword evidence="4 8" id="KW-0406">Ion transport</keyword>
<sequence>MAELTTIARPYAKAAFDVAVEKNTVDNWAEMLDFIAVVSAHPQVQPMLKGAVAPQQVAEFFIGICGEQINSHGQNLVKVMAENGRLEVLPAVSELFIQYRNEWAKEVEAEVISATELSSEQLEQISASVEKRLSRKVKLNCSTDASLVAGVIIKAGDLVIDGSVSGQLSRLNDELKS</sequence>
<proteinExistence type="inferred from homology"/>
<evidence type="ECO:0000256" key="6">
    <source>
        <dbReference type="ARBA" id="ARBA00023196"/>
    </source>
</evidence>